<dbReference type="InterPro" id="IPR006047">
    <property type="entry name" value="GH13_cat_dom"/>
</dbReference>
<dbReference type="Pfam" id="PF00128">
    <property type="entry name" value="Alpha-amylase"/>
    <property type="match status" value="1"/>
</dbReference>
<dbReference type="PANTHER" id="PTHR10357">
    <property type="entry name" value="ALPHA-AMYLASE FAMILY MEMBER"/>
    <property type="match status" value="1"/>
</dbReference>
<sequence>MSTPLATARLQLNAGFTLADACEQVPYYAAMGVSHLYLSPITQAVPGSMHGYDVTDPTIVSRELGGEAAFAELAQRLRAHRMGIVLDIVPNHMAAHAANRWWWDVLLLGQASAYADWFDIDWNSEDPELKGKVLAPFLAQSRQAELDCGTLSLVFDDASRSFQVQAEGARYPLRHESLPLTGDSVAQTLAQHDCATQAGRMRFEALLDRQHYVLDWWRCAGERINWRRFFEISSLIGVRVERRAVFDAVHALPLRLFAQGLIDGLRIDHVDGLAQPLSYCRQLRARLRAGSVQRPDALRHDEPWIVVEKILAHDEVLDGRWAVHGTTGYDFMDQANAVLHDPDGEAALADCWSEISNVKSPAQEWLVEARQLMLNQHFAVEYRALLRALWSLVQFDAAKHGWTLAAIDRAMQRFLSVFPIYRTYLEEGNGDSRDIGWLLAAAAQASQRFGQGDDASLRMLLDGLFRSLSTPMAATQPQGKEREQLRRNAINRLQQLTPPLAAKSLEDTVFYRYGRLLSRNEVGSGLSDFSLSSADFHRRNAWRLAHMPESMVSTATHDQKRGEDSRARLAVISEMPGRWAAASQRWLRWAGFQDNAKPVHTAERYMLMQTIVGSWPLDLSLDDAEGLARYTERLAQWQVKALREAKTSSSWFTPDLRHEERCVQQLRALMLGDQADMRADIQRFIEDLAPAGAVNSLAQLVLRMTVPGVPDLYQGTEFWDFSLVDPDNRRQVDFRARRRALEALQMQPSIEKLLAGWRNGRIKQAVIARVLRLRRQVPHVFARGGYTALLVAGEAGSHAIAFLRAGGDDAVLVVVPRLCWHAMAVGKGTGLPLIGLDFWRETYAQLPVHMSRRTWLNALTGEEHYFHDVRLPLETLLGRFPVAVLHSPAA</sequence>
<name>A0A366HL81_9BURK</name>
<evidence type="ECO:0000259" key="1">
    <source>
        <dbReference type="SMART" id="SM00642"/>
    </source>
</evidence>
<dbReference type="Gene3D" id="3.20.20.80">
    <property type="entry name" value="Glycosidases"/>
    <property type="match status" value="1"/>
</dbReference>
<organism evidence="2 3">
    <name type="scientific">Eoetvoesiella caeni</name>
    <dbReference type="NCBI Taxonomy" id="645616"/>
    <lineage>
        <taxon>Bacteria</taxon>
        <taxon>Pseudomonadati</taxon>
        <taxon>Pseudomonadota</taxon>
        <taxon>Betaproteobacteria</taxon>
        <taxon>Burkholderiales</taxon>
        <taxon>Alcaligenaceae</taxon>
        <taxon>Eoetvoesiella</taxon>
    </lineage>
</organism>
<dbReference type="Proteomes" id="UP000253628">
    <property type="component" value="Unassembled WGS sequence"/>
</dbReference>
<evidence type="ECO:0000313" key="3">
    <source>
        <dbReference type="Proteomes" id="UP000253628"/>
    </source>
</evidence>
<dbReference type="AlphaFoldDB" id="A0A366HL81"/>
<dbReference type="InterPro" id="IPR017853">
    <property type="entry name" value="GH"/>
</dbReference>
<reference evidence="2 3" key="1">
    <citation type="submission" date="2018-06" db="EMBL/GenBank/DDBJ databases">
        <title>Genomic Encyclopedia of Type Strains, Phase IV (KMG-IV): sequencing the most valuable type-strain genomes for metagenomic binning, comparative biology and taxonomic classification.</title>
        <authorList>
            <person name="Goeker M."/>
        </authorList>
    </citation>
    <scope>NUCLEOTIDE SEQUENCE [LARGE SCALE GENOMIC DNA]</scope>
    <source>
        <strain evidence="2 3">DSM 25520</strain>
    </source>
</reference>
<dbReference type="NCBIfam" id="TIGR02401">
    <property type="entry name" value="trehalose_TreY"/>
    <property type="match status" value="1"/>
</dbReference>
<dbReference type="GO" id="GO:0005992">
    <property type="term" value="P:trehalose biosynthetic process"/>
    <property type="evidence" value="ECO:0007669"/>
    <property type="project" value="TreeGrafter"/>
</dbReference>
<keyword evidence="3" id="KW-1185">Reference proteome</keyword>
<protein>
    <submittedName>
        <fullName evidence="2">Maltooligosyl trehalose synthase</fullName>
    </submittedName>
</protein>
<feature type="domain" description="Glycosyl hydrolase family 13 catalytic" evidence="1">
    <location>
        <begin position="4"/>
        <end position="448"/>
    </location>
</feature>
<dbReference type="EMBL" id="QNRQ01000001">
    <property type="protein sequence ID" value="RBP43196.1"/>
    <property type="molecule type" value="Genomic_DNA"/>
</dbReference>
<accession>A0A366HL81</accession>
<dbReference type="PANTHER" id="PTHR10357:SF216">
    <property type="entry name" value="MALTOOLIGOSYL TREHALOSE SYNTHASE-RELATED"/>
    <property type="match status" value="1"/>
</dbReference>
<dbReference type="InterPro" id="IPR012767">
    <property type="entry name" value="Trehalose_TreY"/>
</dbReference>
<comment type="caution">
    <text evidence="2">The sequence shown here is derived from an EMBL/GenBank/DDBJ whole genome shotgun (WGS) entry which is preliminary data.</text>
</comment>
<dbReference type="SMART" id="SM00642">
    <property type="entry name" value="Aamy"/>
    <property type="match status" value="1"/>
</dbReference>
<dbReference type="Gene3D" id="1.10.150.200">
    <property type="entry name" value="Maltooligosyl trehalose synthase, domain 3"/>
    <property type="match status" value="1"/>
</dbReference>
<dbReference type="CDD" id="cd11336">
    <property type="entry name" value="AmyAc_MTSase"/>
    <property type="match status" value="1"/>
</dbReference>
<dbReference type="SUPFAM" id="SSF51445">
    <property type="entry name" value="(Trans)glycosidases"/>
    <property type="match status" value="1"/>
</dbReference>
<gene>
    <name evidence="2" type="ORF">DFR37_101324</name>
</gene>
<dbReference type="GO" id="GO:0030980">
    <property type="term" value="P:alpha-glucan catabolic process"/>
    <property type="evidence" value="ECO:0007669"/>
    <property type="project" value="TreeGrafter"/>
</dbReference>
<proteinExistence type="predicted"/>
<dbReference type="InterPro" id="IPR013797">
    <property type="entry name" value="Maltooligo_trehalose_synth_4"/>
</dbReference>
<dbReference type="Gene3D" id="1.10.10.470">
    <property type="entry name" value="Maltooligosyl trehalose synthase, domain 4"/>
    <property type="match status" value="1"/>
</dbReference>
<evidence type="ECO:0000313" key="2">
    <source>
        <dbReference type="EMBL" id="RBP43196.1"/>
    </source>
</evidence>
<dbReference type="GO" id="GO:0047470">
    <property type="term" value="F:(1,4)-alpha-D-glucan 1-alpha-D-glucosylmutase activity"/>
    <property type="evidence" value="ECO:0007669"/>
    <property type="project" value="TreeGrafter"/>
</dbReference>
<dbReference type="Gene3D" id="3.30.1590.10">
    <property type="entry name" value="Maltooligosyl trehalose synthase, domain 2"/>
    <property type="match status" value="1"/>
</dbReference>
<dbReference type="RefSeq" id="WP_170139801.1">
    <property type="nucleotide sequence ID" value="NZ_JACCEU010000001.1"/>
</dbReference>